<dbReference type="InterPro" id="IPR051915">
    <property type="entry name" value="Cellulose_Degrad_GH3"/>
</dbReference>
<dbReference type="PANTHER" id="PTHR30620">
    <property type="entry name" value="PERIPLASMIC BETA-GLUCOSIDASE-RELATED"/>
    <property type="match status" value="1"/>
</dbReference>
<dbReference type="GO" id="GO:0008422">
    <property type="term" value="F:beta-glucosidase activity"/>
    <property type="evidence" value="ECO:0007669"/>
    <property type="project" value="TreeGrafter"/>
</dbReference>
<name>A0AAE2C4W0_9LAMI</name>
<dbReference type="PANTHER" id="PTHR30620:SF91">
    <property type="entry name" value="BETA-GLUCOSIDASE"/>
    <property type="match status" value="1"/>
</dbReference>
<reference evidence="2" key="2">
    <citation type="journal article" date="2024" name="Plant">
        <title>Genomic evolution and insights into agronomic trait innovations of Sesamum species.</title>
        <authorList>
            <person name="Miao H."/>
            <person name="Wang L."/>
            <person name="Qu L."/>
            <person name="Liu H."/>
            <person name="Sun Y."/>
            <person name="Le M."/>
            <person name="Wang Q."/>
            <person name="Wei S."/>
            <person name="Zheng Y."/>
            <person name="Lin W."/>
            <person name="Duan Y."/>
            <person name="Cao H."/>
            <person name="Xiong S."/>
            <person name="Wang X."/>
            <person name="Wei L."/>
            <person name="Li C."/>
            <person name="Ma Q."/>
            <person name="Ju M."/>
            <person name="Zhao R."/>
            <person name="Li G."/>
            <person name="Mu C."/>
            <person name="Tian Q."/>
            <person name="Mei H."/>
            <person name="Zhang T."/>
            <person name="Gao T."/>
            <person name="Zhang H."/>
        </authorList>
    </citation>
    <scope>NUCLEOTIDE SEQUENCE</scope>
    <source>
        <strain evidence="2">K16</strain>
    </source>
</reference>
<evidence type="ECO:0000256" key="1">
    <source>
        <dbReference type="ARBA" id="ARBA00022801"/>
    </source>
</evidence>
<organism evidence="2 3">
    <name type="scientific">Sesamum angolense</name>
    <dbReference type="NCBI Taxonomy" id="2727404"/>
    <lineage>
        <taxon>Eukaryota</taxon>
        <taxon>Viridiplantae</taxon>
        <taxon>Streptophyta</taxon>
        <taxon>Embryophyta</taxon>
        <taxon>Tracheophyta</taxon>
        <taxon>Spermatophyta</taxon>
        <taxon>Magnoliopsida</taxon>
        <taxon>eudicotyledons</taxon>
        <taxon>Gunneridae</taxon>
        <taxon>Pentapetalae</taxon>
        <taxon>asterids</taxon>
        <taxon>lamiids</taxon>
        <taxon>Lamiales</taxon>
        <taxon>Pedaliaceae</taxon>
        <taxon>Sesamum</taxon>
    </lineage>
</organism>
<accession>A0AAE2C4W0</accession>
<keyword evidence="3" id="KW-1185">Reference proteome</keyword>
<sequence>MYDLEIQMLCLRIGAAYSSCKFRSKRHFSYLPLRQHSGDGPINHTEFSSILVSHVKNNLIPMSRIDDAVRRILRIKFTMGSQRFGKRGCQKITCALKEWENADSPILPLPKETSKILVAGKHANNLGLQCVVGQLLGKDSIAKPYRRGKLPRTWFKTVDQLPMNVGDEHYDPLFPFGFGLTTKGIKG</sequence>
<reference evidence="2" key="1">
    <citation type="submission" date="2020-06" db="EMBL/GenBank/DDBJ databases">
        <authorList>
            <person name="Li T."/>
            <person name="Hu X."/>
            <person name="Zhang T."/>
            <person name="Song X."/>
            <person name="Zhang H."/>
            <person name="Dai N."/>
            <person name="Sheng W."/>
            <person name="Hou X."/>
            <person name="Wei L."/>
        </authorList>
    </citation>
    <scope>NUCLEOTIDE SEQUENCE</scope>
    <source>
        <strain evidence="2">K16</strain>
        <tissue evidence="2">Leaf</tissue>
    </source>
</reference>
<dbReference type="InterPro" id="IPR036881">
    <property type="entry name" value="Glyco_hydro_3_C_sf"/>
</dbReference>
<dbReference type="SUPFAM" id="SSF51445">
    <property type="entry name" value="(Trans)glycosidases"/>
    <property type="match status" value="1"/>
</dbReference>
<dbReference type="Gene3D" id="3.40.50.1700">
    <property type="entry name" value="Glycoside hydrolase family 3 C-terminal domain"/>
    <property type="match status" value="1"/>
</dbReference>
<gene>
    <name evidence="2" type="ORF">Sango_0495600</name>
</gene>
<dbReference type="AlphaFoldDB" id="A0AAE2C4W0"/>
<dbReference type="InterPro" id="IPR017853">
    <property type="entry name" value="GH"/>
</dbReference>
<evidence type="ECO:0000313" key="2">
    <source>
        <dbReference type="EMBL" id="KAK4409146.1"/>
    </source>
</evidence>
<evidence type="ECO:0000313" key="3">
    <source>
        <dbReference type="Proteomes" id="UP001289374"/>
    </source>
</evidence>
<dbReference type="InterPro" id="IPR036962">
    <property type="entry name" value="Glyco_hydro_3_N_sf"/>
</dbReference>
<proteinExistence type="predicted"/>
<comment type="caution">
    <text evidence="2">The sequence shown here is derived from an EMBL/GenBank/DDBJ whole genome shotgun (WGS) entry which is preliminary data.</text>
</comment>
<dbReference type="GO" id="GO:0009251">
    <property type="term" value="P:glucan catabolic process"/>
    <property type="evidence" value="ECO:0007669"/>
    <property type="project" value="TreeGrafter"/>
</dbReference>
<dbReference type="Gene3D" id="3.20.20.300">
    <property type="entry name" value="Glycoside hydrolase, family 3, N-terminal domain"/>
    <property type="match status" value="1"/>
</dbReference>
<protein>
    <submittedName>
        <fullName evidence="2">Uncharacterized protein</fullName>
    </submittedName>
</protein>
<dbReference type="EMBL" id="JACGWL010000002">
    <property type="protein sequence ID" value="KAK4409146.1"/>
    <property type="molecule type" value="Genomic_DNA"/>
</dbReference>
<keyword evidence="1" id="KW-0378">Hydrolase</keyword>
<dbReference type="Proteomes" id="UP001289374">
    <property type="component" value="Unassembled WGS sequence"/>
</dbReference>
<dbReference type="SUPFAM" id="SSF52279">
    <property type="entry name" value="Beta-D-glucan exohydrolase, C-terminal domain"/>
    <property type="match status" value="1"/>
</dbReference>